<feature type="domain" description="ABC transmembrane type-1" evidence="7">
    <location>
        <begin position="23"/>
        <end position="202"/>
    </location>
</feature>
<dbReference type="InterPro" id="IPR000515">
    <property type="entry name" value="MetI-like"/>
</dbReference>
<name>A0A1H1ZVD7_9ACTN</name>
<accession>A0A1H1ZVD7</accession>
<dbReference type="AlphaFoldDB" id="A0A1H1ZVD7"/>
<reference evidence="8 9" key="1">
    <citation type="submission" date="2016-10" db="EMBL/GenBank/DDBJ databases">
        <authorList>
            <person name="de Groot N.N."/>
        </authorList>
    </citation>
    <scope>NUCLEOTIDE SEQUENCE [LARGE SCALE GENOMIC DNA]</scope>
    <source>
        <strain evidence="8 9">DSM 21741</strain>
    </source>
</reference>
<dbReference type="Pfam" id="PF00528">
    <property type="entry name" value="BPD_transp_1"/>
    <property type="match status" value="1"/>
</dbReference>
<feature type="transmembrane region" description="Helical" evidence="6">
    <location>
        <begin position="88"/>
        <end position="111"/>
    </location>
</feature>
<dbReference type="GO" id="GO:0005886">
    <property type="term" value="C:plasma membrane"/>
    <property type="evidence" value="ECO:0007669"/>
    <property type="project" value="UniProtKB-SubCell"/>
</dbReference>
<comment type="similarity">
    <text evidence="6">Belongs to the binding-protein-dependent transport system permease family.</text>
</comment>
<keyword evidence="3 6" id="KW-0812">Transmembrane</keyword>
<dbReference type="InterPro" id="IPR035906">
    <property type="entry name" value="MetI-like_sf"/>
</dbReference>
<dbReference type="STRING" id="546871.SAMN04488543_4035"/>
<dbReference type="CDD" id="cd06261">
    <property type="entry name" value="TM_PBP2"/>
    <property type="match status" value="1"/>
</dbReference>
<keyword evidence="5 6" id="KW-0472">Membrane</keyword>
<keyword evidence="2 6" id="KW-0813">Transport</keyword>
<keyword evidence="4 6" id="KW-1133">Transmembrane helix</keyword>
<comment type="subcellular location">
    <subcellularLocation>
        <location evidence="6">Cell membrane</location>
        <topology evidence="6">Multi-pass membrane protein</topology>
    </subcellularLocation>
    <subcellularLocation>
        <location evidence="1">Membrane</location>
        <topology evidence="1">Multi-pass membrane protein</topology>
    </subcellularLocation>
</comment>
<evidence type="ECO:0000313" key="8">
    <source>
        <dbReference type="EMBL" id="SDT37694.1"/>
    </source>
</evidence>
<gene>
    <name evidence="8" type="ORF">SAMN04488543_4035</name>
</gene>
<sequence length="228" mass="22796">MNVFSYLLDGANWSGSGKIVDLLLQHLLYTAAGVVLAALVAIPLGILIGHTGRGSFLVIGLSNAARAIPSLGLLFLAVMLLGTGVGNIVVVLAILALPAILTATAAGIGGADRGAVHAGRALGMTERQIVSQVEWPLALPLVVSGLRSATLQVVATATVAAFASGGGLGQLLTSGQAQSDYPQMFAGAILIAVLAILLDLLLGLAGWGAARRARPRSKTAAAAAVAPA</sequence>
<organism evidence="8 9">
    <name type="scientific">Friedmanniella luteola</name>
    <dbReference type="NCBI Taxonomy" id="546871"/>
    <lineage>
        <taxon>Bacteria</taxon>
        <taxon>Bacillati</taxon>
        <taxon>Actinomycetota</taxon>
        <taxon>Actinomycetes</taxon>
        <taxon>Propionibacteriales</taxon>
        <taxon>Nocardioidaceae</taxon>
        <taxon>Friedmanniella</taxon>
    </lineage>
</organism>
<dbReference type="PROSITE" id="PS50928">
    <property type="entry name" value="ABC_TM1"/>
    <property type="match status" value="1"/>
</dbReference>
<keyword evidence="9" id="KW-1185">Reference proteome</keyword>
<dbReference type="InterPro" id="IPR051204">
    <property type="entry name" value="ABC_transp_perm/SBD"/>
</dbReference>
<dbReference type="OrthoDB" id="5244012at2"/>
<dbReference type="SUPFAM" id="SSF161098">
    <property type="entry name" value="MetI-like"/>
    <property type="match status" value="1"/>
</dbReference>
<proteinExistence type="inferred from homology"/>
<feature type="transmembrane region" description="Helical" evidence="6">
    <location>
        <begin position="184"/>
        <end position="210"/>
    </location>
</feature>
<dbReference type="GO" id="GO:0055085">
    <property type="term" value="P:transmembrane transport"/>
    <property type="evidence" value="ECO:0007669"/>
    <property type="project" value="InterPro"/>
</dbReference>
<dbReference type="PANTHER" id="PTHR30177">
    <property type="entry name" value="GLYCINE BETAINE/L-PROLINE TRANSPORT SYSTEM PERMEASE PROTEIN PROW"/>
    <property type="match status" value="1"/>
</dbReference>
<dbReference type="Proteomes" id="UP000199092">
    <property type="component" value="Chromosome I"/>
</dbReference>
<dbReference type="PANTHER" id="PTHR30177:SF33">
    <property type="entry name" value="POSSIBLE OSMOPROTECTANT (GLYCINE BETAINE_CARNITINE_CHOLINE_L-PROLINE) TRANSPORT INTEGRAL MEMBRANE PROTEIN ABC TRANSPORTER PROZ"/>
    <property type="match status" value="1"/>
</dbReference>
<evidence type="ECO:0000256" key="6">
    <source>
        <dbReference type="RuleBase" id="RU363032"/>
    </source>
</evidence>
<evidence type="ECO:0000256" key="4">
    <source>
        <dbReference type="ARBA" id="ARBA00022989"/>
    </source>
</evidence>
<dbReference type="RefSeq" id="WP_091415369.1">
    <property type="nucleotide sequence ID" value="NZ_LT629749.1"/>
</dbReference>
<feature type="transmembrane region" description="Helical" evidence="6">
    <location>
        <begin position="153"/>
        <end position="172"/>
    </location>
</feature>
<dbReference type="Gene3D" id="1.10.3720.10">
    <property type="entry name" value="MetI-like"/>
    <property type="match status" value="1"/>
</dbReference>
<dbReference type="GO" id="GO:0031460">
    <property type="term" value="P:glycine betaine transport"/>
    <property type="evidence" value="ECO:0007669"/>
    <property type="project" value="TreeGrafter"/>
</dbReference>
<evidence type="ECO:0000259" key="7">
    <source>
        <dbReference type="PROSITE" id="PS50928"/>
    </source>
</evidence>
<feature type="transmembrane region" description="Helical" evidence="6">
    <location>
        <begin position="27"/>
        <end position="49"/>
    </location>
</feature>
<protein>
    <submittedName>
        <fullName evidence="8">Osmoprotectant transport system permease protein</fullName>
    </submittedName>
</protein>
<dbReference type="EMBL" id="LT629749">
    <property type="protein sequence ID" value="SDT37694.1"/>
    <property type="molecule type" value="Genomic_DNA"/>
</dbReference>
<evidence type="ECO:0000313" key="9">
    <source>
        <dbReference type="Proteomes" id="UP000199092"/>
    </source>
</evidence>
<evidence type="ECO:0000256" key="2">
    <source>
        <dbReference type="ARBA" id="ARBA00022448"/>
    </source>
</evidence>
<evidence type="ECO:0000256" key="3">
    <source>
        <dbReference type="ARBA" id="ARBA00022692"/>
    </source>
</evidence>
<feature type="transmembrane region" description="Helical" evidence="6">
    <location>
        <begin position="56"/>
        <end position="82"/>
    </location>
</feature>
<evidence type="ECO:0000256" key="1">
    <source>
        <dbReference type="ARBA" id="ARBA00004141"/>
    </source>
</evidence>
<evidence type="ECO:0000256" key="5">
    <source>
        <dbReference type="ARBA" id="ARBA00023136"/>
    </source>
</evidence>